<evidence type="ECO:0000313" key="2">
    <source>
        <dbReference type="Proteomes" id="UP001259347"/>
    </source>
</evidence>
<evidence type="ECO:0000313" key="1">
    <source>
        <dbReference type="EMBL" id="MDR6868138.1"/>
    </source>
</evidence>
<dbReference type="Proteomes" id="UP001259347">
    <property type="component" value="Unassembled WGS sequence"/>
</dbReference>
<gene>
    <name evidence="1" type="ORF">J2Y69_002749</name>
</gene>
<name>A0ABU1SEV4_9MICO</name>
<keyword evidence="2" id="KW-1185">Reference proteome</keyword>
<dbReference type="EMBL" id="JAVDUM010000012">
    <property type="protein sequence ID" value="MDR6868138.1"/>
    <property type="molecule type" value="Genomic_DNA"/>
</dbReference>
<reference evidence="1 2" key="1">
    <citation type="submission" date="2023-07" db="EMBL/GenBank/DDBJ databases">
        <title>Sorghum-associated microbial communities from plants grown in Nebraska, USA.</title>
        <authorList>
            <person name="Schachtman D."/>
        </authorList>
    </citation>
    <scope>NUCLEOTIDE SEQUENCE [LARGE SCALE GENOMIC DNA]</scope>
    <source>
        <strain evidence="1 2">2980</strain>
    </source>
</reference>
<organism evidence="1 2">
    <name type="scientific">Microbacterium resistens</name>
    <dbReference type="NCBI Taxonomy" id="156977"/>
    <lineage>
        <taxon>Bacteria</taxon>
        <taxon>Bacillati</taxon>
        <taxon>Actinomycetota</taxon>
        <taxon>Actinomycetes</taxon>
        <taxon>Micrococcales</taxon>
        <taxon>Microbacteriaceae</taxon>
        <taxon>Microbacterium</taxon>
    </lineage>
</organism>
<comment type="caution">
    <text evidence="1">The sequence shown here is derived from an EMBL/GenBank/DDBJ whole genome shotgun (WGS) entry which is preliminary data.</text>
</comment>
<dbReference type="RefSeq" id="WP_310021658.1">
    <property type="nucleotide sequence ID" value="NZ_JAVDUM010000012.1"/>
</dbReference>
<proteinExistence type="predicted"/>
<sequence length="47" mass="5001">MLQLLALNDGIRAQRALLPDEVDYADTLEAATHGSPGAKHRDRGDGA</sequence>
<accession>A0ABU1SEV4</accession>
<protein>
    <submittedName>
        <fullName evidence="1">Uncharacterized protein</fullName>
    </submittedName>
</protein>